<evidence type="ECO:0000313" key="1">
    <source>
        <dbReference type="EMBL" id="DAD40169.1"/>
    </source>
</evidence>
<dbReference type="Proteomes" id="UP000607653">
    <property type="component" value="Unassembled WGS sequence"/>
</dbReference>
<sequence>MADALVIAHVGSPCLWESTRDQYLKRSHSSYLKVIIYAVLYLKLSRAWMSVGVNKENKAQRLSDILNYDRSRKKGRCVILFDKLNFF</sequence>
<keyword evidence="2" id="KW-1185">Reference proteome</keyword>
<name>A0A822Z9U5_NELNU</name>
<organism evidence="1 2">
    <name type="scientific">Nelumbo nucifera</name>
    <name type="common">Sacred lotus</name>
    <dbReference type="NCBI Taxonomy" id="4432"/>
    <lineage>
        <taxon>Eukaryota</taxon>
        <taxon>Viridiplantae</taxon>
        <taxon>Streptophyta</taxon>
        <taxon>Embryophyta</taxon>
        <taxon>Tracheophyta</taxon>
        <taxon>Spermatophyta</taxon>
        <taxon>Magnoliopsida</taxon>
        <taxon>Proteales</taxon>
        <taxon>Nelumbonaceae</taxon>
        <taxon>Nelumbo</taxon>
    </lineage>
</organism>
<accession>A0A822Z9U5</accession>
<gene>
    <name evidence="1" type="ORF">HUJ06_014492</name>
</gene>
<comment type="caution">
    <text evidence="1">The sequence shown here is derived from an EMBL/GenBank/DDBJ whole genome shotgun (WGS) entry which is preliminary data.</text>
</comment>
<protein>
    <submittedName>
        <fullName evidence="1">Uncharacterized protein</fullName>
    </submittedName>
</protein>
<dbReference type="Gene3D" id="1.25.40.1030">
    <property type="match status" value="1"/>
</dbReference>
<dbReference type="EMBL" id="DUZY01000005">
    <property type="protein sequence ID" value="DAD40169.1"/>
    <property type="molecule type" value="Genomic_DNA"/>
</dbReference>
<reference evidence="1 2" key="1">
    <citation type="journal article" date="2020" name="Mol. Biol. Evol.">
        <title>Distinct Expression and Methylation Patterns for Genes with Different Fates following a Single Whole-Genome Duplication in Flowering Plants.</title>
        <authorList>
            <person name="Shi T."/>
            <person name="Rahmani R.S."/>
            <person name="Gugger P.F."/>
            <person name="Wang M."/>
            <person name="Li H."/>
            <person name="Zhang Y."/>
            <person name="Li Z."/>
            <person name="Wang Q."/>
            <person name="Van de Peer Y."/>
            <person name="Marchal K."/>
            <person name="Chen J."/>
        </authorList>
    </citation>
    <scope>NUCLEOTIDE SEQUENCE [LARGE SCALE GENOMIC DNA]</scope>
    <source>
        <tissue evidence="1">Leaf</tissue>
    </source>
</reference>
<dbReference type="AlphaFoldDB" id="A0A822Z9U5"/>
<proteinExistence type="predicted"/>
<evidence type="ECO:0000313" key="2">
    <source>
        <dbReference type="Proteomes" id="UP000607653"/>
    </source>
</evidence>